<proteinExistence type="predicted"/>
<dbReference type="HOGENOM" id="CLU_099000_0_0_9"/>
<dbReference type="OrthoDB" id="9780018at2"/>
<dbReference type="AlphaFoldDB" id="K0J1I6"/>
<evidence type="ECO:0000313" key="1">
    <source>
        <dbReference type="EMBL" id="BAM46351.1"/>
    </source>
</evidence>
<accession>K0J1I6</accession>
<dbReference type="PATRIC" id="fig|698758.3.peg.222"/>
<protein>
    <submittedName>
        <fullName evidence="1">Putative phage major tail protein</fullName>
    </submittedName>
</protein>
<sequence>MTNKVQFGLKNVHYAPYKVVDGEVTYEKPIAIPGAVSLTLTPRGELSEFYADNMVYYSAAQNDGYDGTLSIALIPEQFAIDALGEEKDEDDGVLTEKANARQKEFALMFEFEGDVKAVRHVLYKCSANRPTITGETTTNTREPQPNELTFISTAREGDMAVKTKTTAETSEEVYNNWYNAVYEKKTLPEG</sequence>
<dbReference type="RefSeq" id="WP_015008957.1">
    <property type="nucleotide sequence ID" value="NC_018704.1"/>
</dbReference>
<organism evidence="1 2">
    <name type="scientific">Amphibacillus xylanus (strain ATCC 51415 / DSM 6626 / JCM 7361 / LMG 17667 / NBRC 15112 / Ep01)</name>
    <dbReference type="NCBI Taxonomy" id="698758"/>
    <lineage>
        <taxon>Bacteria</taxon>
        <taxon>Bacillati</taxon>
        <taxon>Bacillota</taxon>
        <taxon>Bacilli</taxon>
        <taxon>Bacillales</taxon>
        <taxon>Bacillaceae</taxon>
        <taxon>Amphibacillus</taxon>
    </lineage>
</organism>
<dbReference type="NCBIfam" id="TIGR01603">
    <property type="entry name" value="maj_tail_phi13"/>
    <property type="match status" value="1"/>
</dbReference>
<dbReference type="InterPro" id="IPR006490">
    <property type="entry name" value="Maj_tail_phi13"/>
</dbReference>
<name>K0J1I6_AMPXN</name>
<gene>
    <name evidence="1" type="ordered locus">AXY_02190</name>
</gene>
<dbReference type="Proteomes" id="UP000006294">
    <property type="component" value="Chromosome"/>
</dbReference>
<dbReference type="KEGG" id="axl:AXY_02190"/>
<evidence type="ECO:0000313" key="2">
    <source>
        <dbReference type="Proteomes" id="UP000006294"/>
    </source>
</evidence>
<keyword evidence="2" id="KW-1185">Reference proteome</keyword>
<dbReference type="STRING" id="698758.AXY_02190"/>
<reference evidence="1 2" key="1">
    <citation type="submission" date="2011-01" db="EMBL/GenBank/DDBJ databases">
        <title>Whole genome sequence of Amphibacillus xylinus NBRC 15112.</title>
        <authorList>
            <person name="Nakazawa H."/>
            <person name="Katano Y."/>
            <person name="Nakamura S."/>
            <person name="Sasagawa M."/>
            <person name="Fukada J."/>
            <person name="Arai T."/>
            <person name="Sasakura N."/>
            <person name="Mochizuki D."/>
            <person name="Hosoyama A."/>
            <person name="Harada K."/>
            <person name="Horikawa H."/>
            <person name="Kato Y."/>
            <person name="Harada T."/>
            <person name="Sasaki K."/>
            <person name="Sekiguchi M."/>
            <person name="Hodoyama M."/>
            <person name="Nishiko R."/>
            <person name="Narita H."/>
            <person name="Hanamaki A."/>
            <person name="Hata C."/>
            <person name="Konno Y."/>
            <person name="Niimura Y."/>
            <person name="Yamazaki S."/>
            <person name="Fujita N."/>
        </authorList>
    </citation>
    <scope>NUCLEOTIDE SEQUENCE [LARGE SCALE GENOMIC DNA]</scope>
    <source>
        <strain evidence="2">ATCC 51415 / DSM 6626 / JCM 7361 / LMG 17667 / NBRC 15112 / Ep01</strain>
    </source>
</reference>
<dbReference type="eggNOG" id="ENOG502Z7JU">
    <property type="taxonomic scope" value="Bacteria"/>
</dbReference>
<dbReference type="EMBL" id="AP012050">
    <property type="protein sequence ID" value="BAM46351.1"/>
    <property type="molecule type" value="Genomic_DNA"/>
</dbReference>